<feature type="signal peptide" evidence="2">
    <location>
        <begin position="1"/>
        <end position="18"/>
    </location>
</feature>
<dbReference type="OrthoDB" id="610388at2"/>
<feature type="chain" id="PRO_5003283304" description="Secretion system C-terminal sorting domain-containing protein" evidence="2">
    <location>
        <begin position="19"/>
        <end position="429"/>
    </location>
</feature>
<dbReference type="AlphaFoldDB" id="F2IC42"/>
<dbReference type="eggNOG" id="COG4447">
    <property type="taxonomic scope" value="Bacteria"/>
</dbReference>
<dbReference type="SUPFAM" id="SSF110296">
    <property type="entry name" value="Oligoxyloglucan reducing end-specific cellobiohydrolase"/>
    <property type="match status" value="1"/>
</dbReference>
<dbReference type="CDD" id="cd15482">
    <property type="entry name" value="Sialidase_non-viral"/>
    <property type="match status" value="1"/>
</dbReference>
<dbReference type="Gene3D" id="2.130.10.10">
    <property type="entry name" value="YVTN repeat-like/Quinoprotein amine dehydrogenase"/>
    <property type="match status" value="1"/>
</dbReference>
<organism evidence="4 5">
    <name type="scientific">Fluviicola taffensis (strain DSM 16823 / NCIMB 13979 / RW262)</name>
    <dbReference type="NCBI Taxonomy" id="755732"/>
    <lineage>
        <taxon>Bacteria</taxon>
        <taxon>Pseudomonadati</taxon>
        <taxon>Bacteroidota</taxon>
        <taxon>Flavobacteriia</taxon>
        <taxon>Flavobacteriales</taxon>
        <taxon>Crocinitomicaceae</taxon>
        <taxon>Fluviicola</taxon>
    </lineage>
</organism>
<keyword evidence="1 2" id="KW-0732">Signal</keyword>
<dbReference type="Proteomes" id="UP000007463">
    <property type="component" value="Chromosome"/>
</dbReference>
<dbReference type="InterPro" id="IPR015943">
    <property type="entry name" value="WD40/YVTN_repeat-like_dom_sf"/>
</dbReference>
<dbReference type="Pfam" id="PF18962">
    <property type="entry name" value="Por_Secre_tail"/>
    <property type="match status" value="1"/>
</dbReference>
<reference evidence="4 5" key="1">
    <citation type="journal article" date="2011" name="Stand. Genomic Sci.">
        <title>Complete genome sequence of the gliding freshwater bacterium Fluviicola taffensis type strain (RW262).</title>
        <authorList>
            <person name="Woyke T."/>
            <person name="Chertkov O."/>
            <person name="Lapidus A."/>
            <person name="Nolan M."/>
            <person name="Lucas S."/>
            <person name="Del Rio T.G."/>
            <person name="Tice H."/>
            <person name="Cheng J.F."/>
            <person name="Tapia R."/>
            <person name="Han C."/>
            <person name="Goodwin L."/>
            <person name="Pitluck S."/>
            <person name="Liolios K."/>
            <person name="Pagani I."/>
            <person name="Ivanova N."/>
            <person name="Huntemann M."/>
            <person name="Mavromatis K."/>
            <person name="Mikhailova N."/>
            <person name="Pati A."/>
            <person name="Chen A."/>
            <person name="Palaniappan K."/>
            <person name="Land M."/>
            <person name="Hauser L."/>
            <person name="Brambilla E.M."/>
            <person name="Rohde M."/>
            <person name="Mwirichia R."/>
            <person name="Sikorski J."/>
            <person name="Tindall B.J."/>
            <person name="Goker M."/>
            <person name="Bristow J."/>
            <person name="Eisen J.A."/>
            <person name="Markowitz V."/>
            <person name="Hugenholtz P."/>
            <person name="Klenk H.P."/>
            <person name="Kyrpides N.C."/>
        </authorList>
    </citation>
    <scope>NUCLEOTIDE SEQUENCE [LARGE SCALE GENOMIC DNA]</scope>
    <source>
        <strain evidence="5">DSM 16823 / RW262 / RW262</strain>
    </source>
</reference>
<dbReference type="PANTHER" id="PTHR47199">
    <property type="entry name" value="PHOTOSYSTEM II STABILITY/ASSEMBLY FACTOR HCF136, CHLOROPLASTIC"/>
    <property type="match status" value="1"/>
</dbReference>
<accession>F2IC42</accession>
<dbReference type="InterPro" id="IPR036278">
    <property type="entry name" value="Sialidase_sf"/>
</dbReference>
<dbReference type="KEGG" id="fte:Fluta_1273"/>
<dbReference type="SUPFAM" id="SSF50939">
    <property type="entry name" value="Sialidases"/>
    <property type="match status" value="1"/>
</dbReference>
<dbReference type="PANTHER" id="PTHR47199:SF2">
    <property type="entry name" value="PHOTOSYSTEM II STABILITY_ASSEMBLY FACTOR HCF136, CHLOROPLASTIC"/>
    <property type="match status" value="1"/>
</dbReference>
<dbReference type="EMBL" id="CP002542">
    <property type="protein sequence ID" value="AEA43268.1"/>
    <property type="molecule type" value="Genomic_DNA"/>
</dbReference>
<feature type="domain" description="Secretion system C-terminal sorting" evidence="3">
    <location>
        <begin position="351"/>
        <end position="427"/>
    </location>
</feature>
<evidence type="ECO:0000313" key="5">
    <source>
        <dbReference type="Proteomes" id="UP000007463"/>
    </source>
</evidence>
<evidence type="ECO:0000256" key="2">
    <source>
        <dbReference type="SAM" id="SignalP"/>
    </source>
</evidence>
<name>F2IC42_FLUTR</name>
<dbReference type="NCBIfam" id="TIGR04183">
    <property type="entry name" value="Por_Secre_tail"/>
    <property type="match status" value="1"/>
</dbReference>
<dbReference type="STRING" id="755732.Fluta_1273"/>
<evidence type="ECO:0000259" key="3">
    <source>
        <dbReference type="Pfam" id="PF18962"/>
    </source>
</evidence>
<evidence type="ECO:0000256" key="1">
    <source>
        <dbReference type="ARBA" id="ARBA00022729"/>
    </source>
</evidence>
<evidence type="ECO:0000313" key="4">
    <source>
        <dbReference type="EMBL" id="AEA43268.1"/>
    </source>
</evidence>
<dbReference type="InterPro" id="IPR026444">
    <property type="entry name" value="Secre_tail"/>
</dbReference>
<dbReference type="HOGENOM" id="CLU_651687_0_0_10"/>
<dbReference type="RefSeq" id="WP_013686040.1">
    <property type="nucleotide sequence ID" value="NC_015321.1"/>
</dbReference>
<proteinExistence type="predicted"/>
<keyword evidence="5" id="KW-1185">Reference proteome</keyword>
<sequence length="429" mass="47329" precursor="true">MKIKLTLIILMTSVYSFAQNGWSICNTPTFDGRVDDIFMVDFQTGYAVCGDGKIAKTIDSGDNWIQIHKDTTIYCRSVEFVNTQKGFVGSFSTTGTNVLQRTTDGGTTWSDLTSLLHPKAKKGICGLAAADPNTIYGCGNWFQDSAYIVKSNDGGDSWSFIDMSAYASSLIDMHFISKDTGFVTGTGLLPLQNAVILYTTDGGVTWSYKFQNTTPNEFCWKIQHLTNNIYFASIEDLTSVPASILKSMDGGMSWTIHQVTSTSQDIQGVGFIDSLKGWTGGGTLSFETNDGGITWDTIFICSGMNRVFRVNENLLFASGFNRIWRYDPTGTASISESKLVQNHTTIHVNCYPNPVNDNLTVKTSLSKSTHSLLILFDAAGKEIKIIDNTDRPKGDYTYNLNTADLPRGNYFIILKTHEDKATIKIVVNH</sequence>
<protein>
    <recommendedName>
        <fullName evidence="3">Secretion system C-terminal sorting domain-containing protein</fullName>
    </recommendedName>
</protein>
<gene>
    <name evidence="4" type="ordered locus">Fluta_1273</name>
</gene>
<reference evidence="5" key="2">
    <citation type="submission" date="2011-02" db="EMBL/GenBank/DDBJ databases">
        <title>The complete genome of Fluviicola taffensis DSM 16823.</title>
        <authorList>
            <consortium name="US DOE Joint Genome Institute (JGI-PGF)"/>
            <person name="Lucas S."/>
            <person name="Copeland A."/>
            <person name="Lapidus A."/>
            <person name="Bruce D."/>
            <person name="Goodwin L."/>
            <person name="Pitluck S."/>
            <person name="Kyrpides N."/>
            <person name="Mavromatis K."/>
            <person name="Ivanova N."/>
            <person name="Mikhailova N."/>
            <person name="Pagani I."/>
            <person name="Chertkov O."/>
            <person name="Detter J.C."/>
            <person name="Han C."/>
            <person name="Tapia R."/>
            <person name="Land M."/>
            <person name="Hauser L."/>
            <person name="Markowitz V."/>
            <person name="Cheng J.-F."/>
            <person name="Hugenholtz P."/>
            <person name="Woyke T."/>
            <person name="Wu D."/>
            <person name="Tindall B."/>
            <person name="Pomrenke H.G."/>
            <person name="Brambilla E."/>
            <person name="Klenk H.-P."/>
            <person name="Eisen J.A."/>
        </authorList>
    </citation>
    <scope>NUCLEOTIDE SEQUENCE [LARGE SCALE GENOMIC DNA]</scope>
    <source>
        <strain evidence="5">DSM 16823 / RW262 / RW262</strain>
    </source>
</reference>